<evidence type="ECO:0000259" key="1">
    <source>
        <dbReference type="Pfam" id="PF25127"/>
    </source>
</evidence>
<dbReference type="InterPro" id="IPR056721">
    <property type="entry name" value="DUF7819"/>
</dbReference>
<reference evidence="2 3" key="1">
    <citation type="submission" date="2011-02" db="EMBL/GenBank/DDBJ databases">
        <title>The Genome Sequence of Sphaeroforma arctica JP610.</title>
        <authorList>
            <consortium name="The Broad Institute Genome Sequencing Platform"/>
            <person name="Russ C."/>
            <person name="Cuomo C."/>
            <person name="Young S.K."/>
            <person name="Zeng Q."/>
            <person name="Gargeya S."/>
            <person name="Alvarado L."/>
            <person name="Berlin A."/>
            <person name="Chapman S.B."/>
            <person name="Chen Z."/>
            <person name="Freedman E."/>
            <person name="Gellesch M."/>
            <person name="Goldberg J."/>
            <person name="Griggs A."/>
            <person name="Gujja S."/>
            <person name="Heilman E."/>
            <person name="Heiman D."/>
            <person name="Howarth C."/>
            <person name="Mehta T."/>
            <person name="Neiman D."/>
            <person name="Pearson M."/>
            <person name="Roberts A."/>
            <person name="Saif S."/>
            <person name="Shea T."/>
            <person name="Shenoy N."/>
            <person name="Sisk P."/>
            <person name="Stolte C."/>
            <person name="Sykes S."/>
            <person name="White J."/>
            <person name="Yandava C."/>
            <person name="Burger G."/>
            <person name="Gray M.W."/>
            <person name="Holland P.W.H."/>
            <person name="King N."/>
            <person name="Lang F.B.F."/>
            <person name="Roger A.J."/>
            <person name="Ruiz-Trillo I."/>
            <person name="Haas B."/>
            <person name="Nusbaum C."/>
            <person name="Birren B."/>
        </authorList>
    </citation>
    <scope>NUCLEOTIDE SEQUENCE [LARGE SCALE GENOMIC DNA]</scope>
    <source>
        <strain evidence="2 3">JP610</strain>
    </source>
</reference>
<protein>
    <recommendedName>
        <fullName evidence="1">DUF7819 domain-containing protein</fullName>
    </recommendedName>
</protein>
<dbReference type="AlphaFoldDB" id="A0A0L0F462"/>
<feature type="non-terminal residue" evidence="2">
    <location>
        <position position="79"/>
    </location>
</feature>
<dbReference type="Proteomes" id="UP000054560">
    <property type="component" value="Unassembled WGS sequence"/>
</dbReference>
<name>A0A0L0F462_9EUKA</name>
<dbReference type="Pfam" id="PF25127">
    <property type="entry name" value="DUF7819"/>
    <property type="match status" value="1"/>
</dbReference>
<organism evidence="2 3">
    <name type="scientific">Sphaeroforma arctica JP610</name>
    <dbReference type="NCBI Taxonomy" id="667725"/>
    <lineage>
        <taxon>Eukaryota</taxon>
        <taxon>Ichthyosporea</taxon>
        <taxon>Ichthyophonida</taxon>
        <taxon>Sphaeroforma</taxon>
    </lineage>
</organism>
<accession>A0A0L0F462</accession>
<dbReference type="GeneID" id="25916454"/>
<proteinExistence type="predicted"/>
<dbReference type="RefSeq" id="XP_014145412.1">
    <property type="nucleotide sequence ID" value="XM_014289937.1"/>
</dbReference>
<feature type="domain" description="DUF7819" evidence="1">
    <location>
        <begin position="34"/>
        <end position="72"/>
    </location>
</feature>
<sequence>MVRDVESVFASHTPILPVAYTAPPPPQAMNAHPQSLKYYELPAGLMRASLKMTDRPYLAIDPKYLRLTQPVMTPELAEA</sequence>
<evidence type="ECO:0000313" key="3">
    <source>
        <dbReference type="Proteomes" id="UP000054560"/>
    </source>
</evidence>
<dbReference type="EMBL" id="KQ248653">
    <property type="protein sequence ID" value="KNC71510.1"/>
    <property type="molecule type" value="Genomic_DNA"/>
</dbReference>
<keyword evidence="3" id="KW-1185">Reference proteome</keyword>
<evidence type="ECO:0000313" key="2">
    <source>
        <dbReference type="EMBL" id="KNC71510.1"/>
    </source>
</evidence>
<gene>
    <name evidence="2" type="ORF">SARC_15950</name>
</gene>